<gene>
    <name evidence="1" type="ORF">Patl1_26204</name>
</gene>
<reference evidence="2" key="1">
    <citation type="journal article" date="2023" name="G3 (Bethesda)">
        <title>Genome assembly and association tests identify interacting loci associated with vigor, precocity, and sex in interspecific pistachio rootstocks.</title>
        <authorList>
            <person name="Palmer W."/>
            <person name="Jacygrad E."/>
            <person name="Sagayaradj S."/>
            <person name="Cavanaugh K."/>
            <person name="Han R."/>
            <person name="Bertier L."/>
            <person name="Beede B."/>
            <person name="Kafkas S."/>
            <person name="Golino D."/>
            <person name="Preece J."/>
            <person name="Michelmore R."/>
        </authorList>
    </citation>
    <scope>NUCLEOTIDE SEQUENCE [LARGE SCALE GENOMIC DNA]</scope>
</reference>
<proteinExistence type="predicted"/>
<accession>A0ACC1B193</accession>
<keyword evidence="2" id="KW-1185">Reference proteome</keyword>
<organism evidence="1 2">
    <name type="scientific">Pistacia atlantica</name>
    <dbReference type="NCBI Taxonomy" id="434234"/>
    <lineage>
        <taxon>Eukaryota</taxon>
        <taxon>Viridiplantae</taxon>
        <taxon>Streptophyta</taxon>
        <taxon>Embryophyta</taxon>
        <taxon>Tracheophyta</taxon>
        <taxon>Spermatophyta</taxon>
        <taxon>Magnoliopsida</taxon>
        <taxon>eudicotyledons</taxon>
        <taxon>Gunneridae</taxon>
        <taxon>Pentapetalae</taxon>
        <taxon>rosids</taxon>
        <taxon>malvids</taxon>
        <taxon>Sapindales</taxon>
        <taxon>Anacardiaceae</taxon>
        <taxon>Pistacia</taxon>
    </lineage>
</organism>
<evidence type="ECO:0000313" key="2">
    <source>
        <dbReference type="Proteomes" id="UP001164250"/>
    </source>
</evidence>
<protein>
    <submittedName>
        <fullName evidence="1">Uncharacterized protein</fullName>
    </submittedName>
</protein>
<sequence>MSTDSSLSDKFNAWRANQSGFLGGRSSPSHWVSGLRALGLDYAKVCPIVRKERTGRDSPVLVIGSSLNRLGVREMRAIDSRGKAPVLTLSWRRRKTVIPLPFTMRPGIREPVINLCEGGP</sequence>
<dbReference type="EMBL" id="CM047903">
    <property type="protein sequence ID" value="KAJ0092694.1"/>
    <property type="molecule type" value="Genomic_DNA"/>
</dbReference>
<evidence type="ECO:0000313" key="1">
    <source>
        <dbReference type="EMBL" id="KAJ0092694.1"/>
    </source>
</evidence>
<name>A0ACC1B193_9ROSI</name>
<dbReference type="Proteomes" id="UP001164250">
    <property type="component" value="Chromosome 7"/>
</dbReference>
<comment type="caution">
    <text evidence="1">The sequence shown here is derived from an EMBL/GenBank/DDBJ whole genome shotgun (WGS) entry which is preliminary data.</text>
</comment>